<evidence type="ECO:0000256" key="9">
    <source>
        <dbReference type="RuleBase" id="RU231113"/>
    </source>
</evidence>
<evidence type="ECO:0000256" key="1">
    <source>
        <dbReference type="ARBA" id="ARBA00004613"/>
    </source>
</evidence>
<evidence type="ECO:0000256" key="7">
    <source>
        <dbReference type="ARBA" id="ARBA00023022"/>
    </source>
</evidence>
<dbReference type="Pfam" id="PF13841">
    <property type="entry name" value="Defensin_beta_2"/>
    <property type="match status" value="1"/>
</dbReference>
<sequence>MDHSDFSCYLVRSEFEMNRVCGYGTARCRQKCQEEEYKIGRCPNTYECCLRKWSDRLLDLTKH</sequence>
<comment type="subcellular location">
    <subcellularLocation>
        <location evidence="1 9">Secreted</location>
    </subcellularLocation>
</comment>
<dbReference type="GO" id="GO:0045087">
    <property type="term" value="P:innate immune response"/>
    <property type="evidence" value="ECO:0007669"/>
    <property type="project" value="InterPro"/>
</dbReference>
<gene>
    <name evidence="12" type="primary">LOC110595061</name>
</gene>
<proteinExistence type="inferred from homology"/>
<dbReference type="RefSeq" id="XP_021565184.1">
    <property type="nucleotide sequence ID" value="XM_021709509.1"/>
</dbReference>
<evidence type="ECO:0000256" key="4">
    <source>
        <dbReference type="ARBA" id="ARBA00022529"/>
    </source>
</evidence>
<name>A0A3Q0DL15_CARSF</name>
<evidence type="ECO:0000256" key="3">
    <source>
        <dbReference type="ARBA" id="ARBA00022525"/>
    </source>
</evidence>
<dbReference type="GO" id="GO:0042742">
    <property type="term" value="P:defense response to bacterium"/>
    <property type="evidence" value="ECO:0007669"/>
    <property type="project" value="UniProtKB-UniRule"/>
</dbReference>
<evidence type="ECO:0000313" key="11">
    <source>
        <dbReference type="Proteomes" id="UP000189704"/>
    </source>
</evidence>
<keyword evidence="3 9" id="KW-0964">Secreted</keyword>
<protein>
    <recommendedName>
        <fullName evidence="9">Beta-defensin</fullName>
    </recommendedName>
</protein>
<dbReference type="OrthoDB" id="9628817at2759"/>
<reference evidence="12" key="1">
    <citation type="submission" date="2025-08" db="UniProtKB">
        <authorList>
            <consortium name="RefSeq"/>
        </authorList>
    </citation>
    <scope>IDENTIFICATION</scope>
</reference>
<evidence type="ECO:0000259" key="10">
    <source>
        <dbReference type="Pfam" id="PF13841"/>
    </source>
</evidence>
<organism evidence="11 12">
    <name type="scientific">Carlito syrichta</name>
    <name type="common">Philippine tarsier</name>
    <name type="synonym">Tarsius syrichta</name>
    <dbReference type="NCBI Taxonomy" id="1868482"/>
    <lineage>
        <taxon>Eukaryota</taxon>
        <taxon>Metazoa</taxon>
        <taxon>Chordata</taxon>
        <taxon>Craniata</taxon>
        <taxon>Vertebrata</taxon>
        <taxon>Euteleostomi</taxon>
        <taxon>Mammalia</taxon>
        <taxon>Eutheria</taxon>
        <taxon>Euarchontoglires</taxon>
        <taxon>Primates</taxon>
        <taxon>Haplorrhini</taxon>
        <taxon>Tarsiiformes</taxon>
        <taxon>Tarsiidae</taxon>
        <taxon>Carlito</taxon>
    </lineage>
</organism>
<evidence type="ECO:0000256" key="5">
    <source>
        <dbReference type="ARBA" id="ARBA00022729"/>
    </source>
</evidence>
<comment type="function">
    <text evidence="9">Has antibacterial activity.</text>
</comment>
<dbReference type="GO" id="GO:0005576">
    <property type="term" value="C:extracellular region"/>
    <property type="evidence" value="ECO:0007669"/>
    <property type="project" value="UniProtKB-SubCell"/>
</dbReference>
<dbReference type="KEGG" id="csyr:110595061"/>
<evidence type="ECO:0000313" key="12">
    <source>
        <dbReference type="RefSeq" id="XP_021565184.1"/>
    </source>
</evidence>
<keyword evidence="6 9" id="KW-0211">Defensin</keyword>
<dbReference type="AlphaFoldDB" id="A0A3Q0DL15"/>
<accession>A0A3Q0DL15</accession>
<dbReference type="Proteomes" id="UP000189704">
    <property type="component" value="Unplaced"/>
</dbReference>
<keyword evidence="4 9" id="KW-0929">Antimicrobial</keyword>
<dbReference type="GeneID" id="110595061"/>
<keyword evidence="5" id="KW-0732">Signal</keyword>
<keyword evidence="7 9" id="KW-0044">Antibiotic</keyword>
<evidence type="ECO:0000256" key="6">
    <source>
        <dbReference type="ARBA" id="ARBA00022940"/>
    </source>
</evidence>
<comment type="similarity">
    <text evidence="2 9">Belongs to the beta-defensin family.</text>
</comment>
<dbReference type="InterPro" id="IPR025933">
    <property type="entry name" value="Beta_defensin_dom"/>
</dbReference>
<feature type="domain" description="Beta-defensin" evidence="10">
    <location>
        <begin position="21"/>
        <end position="49"/>
    </location>
</feature>
<evidence type="ECO:0000256" key="2">
    <source>
        <dbReference type="ARBA" id="ARBA00007371"/>
    </source>
</evidence>
<evidence type="ECO:0000256" key="8">
    <source>
        <dbReference type="ARBA" id="ARBA00023157"/>
    </source>
</evidence>
<keyword evidence="11" id="KW-1185">Reference proteome</keyword>
<keyword evidence="8" id="KW-1015">Disulfide bond</keyword>